<name>A0A543KH12_9RHOB</name>
<reference evidence="1 2" key="1">
    <citation type="submission" date="2019-06" db="EMBL/GenBank/DDBJ databases">
        <title>Genomic Encyclopedia of Archaeal and Bacterial Type Strains, Phase II (KMG-II): from individual species to whole genera.</title>
        <authorList>
            <person name="Goeker M."/>
        </authorList>
    </citation>
    <scope>NUCLEOTIDE SEQUENCE [LARGE SCALE GENOMIC DNA]</scope>
    <source>
        <strain evidence="1 2">DSM 18423</strain>
    </source>
</reference>
<dbReference type="EMBL" id="VFPT01000001">
    <property type="protein sequence ID" value="TQM94342.1"/>
    <property type="molecule type" value="Genomic_DNA"/>
</dbReference>
<evidence type="ECO:0000313" key="2">
    <source>
        <dbReference type="Proteomes" id="UP000320582"/>
    </source>
</evidence>
<evidence type="ECO:0000313" key="1">
    <source>
        <dbReference type="EMBL" id="TQM94342.1"/>
    </source>
</evidence>
<accession>A0A543KH12</accession>
<keyword evidence="2" id="KW-1185">Reference proteome</keyword>
<protein>
    <submittedName>
        <fullName evidence="1">Uncharacterized protein</fullName>
    </submittedName>
</protein>
<organism evidence="1 2">
    <name type="scientific">Roseinatronobacter monicus</name>
    <dbReference type="NCBI Taxonomy" id="393481"/>
    <lineage>
        <taxon>Bacteria</taxon>
        <taxon>Pseudomonadati</taxon>
        <taxon>Pseudomonadota</taxon>
        <taxon>Alphaproteobacteria</taxon>
        <taxon>Rhodobacterales</taxon>
        <taxon>Paracoccaceae</taxon>
        <taxon>Roseinatronobacter</taxon>
    </lineage>
</organism>
<comment type="caution">
    <text evidence="1">The sequence shown here is derived from an EMBL/GenBank/DDBJ whole genome shotgun (WGS) entry which is preliminary data.</text>
</comment>
<dbReference type="Proteomes" id="UP000320582">
    <property type="component" value="Unassembled WGS sequence"/>
</dbReference>
<dbReference type="OrthoDB" id="7872746at2"/>
<sequence length="93" mass="10849">MSQAKLPKFGVPVRIMMADKTQFFGVVFVRQGQRVLDLFCDERPFLPVNTKAGVKLLNKQHAVEIDLMSLEEMLENRDLFPDVDFDYLRSNNW</sequence>
<dbReference type="RefSeq" id="WP_142082919.1">
    <property type="nucleotide sequence ID" value="NZ_VFPT01000001.1"/>
</dbReference>
<gene>
    <name evidence="1" type="ORF">BD293_3016</name>
</gene>
<dbReference type="AlphaFoldDB" id="A0A543KH12"/>
<proteinExistence type="predicted"/>